<feature type="transmembrane region" description="Helical" evidence="1">
    <location>
        <begin position="171"/>
        <end position="192"/>
    </location>
</feature>
<accession>A0A5C1QGZ3</accession>
<dbReference type="KEGG" id="ock:EXM22_01595"/>
<name>A0A5C1QGZ3_9SPIO</name>
<sequence length="738" mass="83155">MLTKYLSETERQTSQTKLYKFQALNGFGFNFMGDTPVYLMAIHFGASNIELGYISSVIFLAGFILAALPRLLSGKNLVKVQSTAWFYRGLIVLLYLALFFLEGKPAVWLILIVYTLFCSFRMVGVSIWNPLVKMVTSSQNRGIVLAQGNIANQTASVVSKLVSFLVTSVQYFSGIIGILLLQVIGVIFNSAASAQLKKIPCRETIEYEKGRNIFIILKESMVNKDRRYPLILMWITVSILVINSLIIVFMRKEAGFTSNFVFLYAMFMTLAQICSGFFARSFSDRLGSRPLLMGVTVLLAITFVLWMLLPVSQGNELPAYIYYVLGFVTNFFLFSTHVLGTRVLVNTMPENESFGYNAMTNFVTAFFSFFSGIIGGVLIDSGQNTEMILSNSYSFLFIFAIMLSLTLIFLSFKLIDRGSLSTKETAAILFSIDGMKAYIDIGKLKSTEDPVKKRTVLLSISQNDASIATEEMRAIIASPLSSEKEEVIKSLFNHPRRELLPELIQEASDAGSYHQINAIFALGAYSGKKVENLLLDLLDHTEPSIKSNAAKSLSRIGHTQSLEKIRTLSKEANQVWDKINYLIALNNMDPEGQVYRELFIDADHFIQGKFRQTYYSLSSDLLQFKPPLSTIYSSKNLQRGEGLSDFLEQTRDLHFFYENHKALETWFRKGNWVSIWEFCRQSLENCKSGDTSSSDPLKNLQQALVERSEKSSKAAYNGTEYDDALAAVYFTYQIIVHS</sequence>
<feature type="transmembrane region" description="Helical" evidence="1">
    <location>
        <begin position="291"/>
        <end position="309"/>
    </location>
</feature>
<feature type="transmembrane region" description="Helical" evidence="1">
    <location>
        <begin position="321"/>
        <end position="344"/>
    </location>
</feature>
<feature type="transmembrane region" description="Helical" evidence="1">
    <location>
        <begin position="356"/>
        <end position="379"/>
    </location>
</feature>
<evidence type="ECO:0000313" key="2">
    <source>
        <dbReference type="EMBL" id="QEN06747.1"/>
    </source>
</evidence>
<evidence type="ECO:0008006" key="4">
    <source>
        <dbReference type="Google" id="ProtNLM"/>
    </source>
</evidence>
<dbReference type="EMBL" id="CP036150">
    <property type="protein sequence ID" value="QEN06747.1"/>
    <property type="molecule type" value="Genomic_DNA"/>
</dbReference>
<keyword evidence="1" id="KW-1133">Transmembrane helix</keyword>
<protein>
    <recommendedName>
        <fullName evidence="4">MFS transporter</fullName>
    </recommendedName>
</protein>
<reference evidence="2 3" key="1">
    <citation type="submission" date="2019-02" db="EMBL/GenBank/DDBJ databases">
        <title>Complete Genome Sequence and Methylome Analysis of free living Spirochaetas.</title>
        <authorList>
            <person name="Fomenkov A."/>
            <person name="Dubinina G."/>
            <person name="Leshcheva N."/>
            <person name="Mikheeva N."/>
            <person name="Grabovich M."/>
            <person name="Vincze T."/>
            <person name="Roberts R.J."/>
        </authorList>
    </citation>
    <scope>NUCLEOTIDE SEQUENCE [LARGE SCALE GENOMIC DNA]</scope>
    <source>
        <strain evidence="2 3">K2</strain>
    </source>
</reference>
<dbReference type="InterPro" id="IPR011989">
    <property type="entry name" value="ARM-like"/>
</dbReference>
<dbReference type="Gene3D" id="1.25.10.10">
    <property type="entry name" value="Leucine-rich Repeat Variant"/>
    <property type="match status" value="1"/>
</dbReference>
<keyword evidence="3" id="KW-1185">Reference proteome</keyword>
<feature type="transmembrane region" description="Helical" evidence="1">
    <location>
        <begin position="21"/>
        <end position="45"/>
    </location>
</feature>
<proteinExistence type="predicted"/>
<feature type="transmembrane region" description="Helical" evidence="1">
    <location>
        <begin position="84"/>
        <end position="101"/>
    </location>
</feature>
<dbReference type="AlphaFoldDB" id="A0A5C1QGZ3"/>
<dbReference type="CDD" id="cd06174">
    <property type="entry name" value="MFS"/>
    <property type="match status" value="1"/>
</dbReference>
<dbReference type="InterPro" id="IPR016024">
    <property type="entry name" value="ARM-type_fold"/>
</dbReference>
<evidence type="ECO:0000313" key="3">
    <source>
        <dbReference type="Proteomes" id="UP000324209"/>
    </source>
</evidence>
<dbReference type="RefSeq" id="WP_149484830.1">
    <property type="nucleotide sequence ID" value="NZ_CP036150.1"/>
</dbReference>
<feature type="transmembrane region" description="Helical" evidence="1">
    <location>
        <begin position="51"/>
        <end position="72"/>
    </location>
</feature>
<dbReference type="InterPro" id="IPR052528">
    <property type="entry name" value="Sugar_transport-like"/>
</dbReference>
<feature type="transmembrane region" description="Helical" evidence="1">
    <location>
        <begin position="391"/>
        <end position="412"/>
    </location>
</feature>
<keyword evidence="1" id="KW-0472">Membrane</keyword>
<dbReference type="Pfam" id="PF13646">
    <property type="entry name" value="HEAT_2"/>
    <property type="match status" value="1"/>
</dbReference>
<dbReference type="PANTHER" id="PTHR23526">
    <property type="entry name" value="INTEGRAL MEMBRANE TRANSPORT PROTEIN-RELATED"/>
    <property type="match status" value="1"/>
</dbReference>
<dbReference type="SUPFAM" id="SSF103473">
    <property type="entry name" value="MFS general substrate transporter"/>
    <property type="match status" value="1"/>
</dbReference>
<dbReference type="PANTHER" id="PTHR23526:SF1">
    <property type="entry name" value="MAJOR FACILITATOR SUPERFAMILY MFS_1"/>
    <property type="match status" value="1"/>
</dbReference>
<gene>
    <name evidence="2" type="ORF">EXM22_01595</name>
</gene>
<dbReference type="Proteomes" id="UP000324209">
    <property type="component" value="Chromosome"/>
</dbReference>
<dbReference type="Gene3D" id="1.20.1250.20">
    <property type="entry name" value="MFS general substrate transporter like domains"/>
    <property type="match status" value="1"/>
</dbReference>
<evidence type="ECO:0000256" key="1">
    <source>
        <dbReference type="SAM" id="Phobius"/>
    </source>
</evidence>
<keyword evidence="1" id="KW-0812">Transmembrane</keyword>
<feature type="transmembrane region" description="Helical" evidence="1">
    <location>
        <begin position="228"/>
        <end position="249"/>
    </location>
</feature>
<feature type="transmembrane region" description="Helical" evidence="1">
    <location>
        <begin position="107"/>
        <end position="131"/>
    </location>
</feature>
<dbReference type="SUPFAM" id="SSF48371">
    <property type="entry name" value="ARM repeat"/>
    <property type="match status" value="1"/>
</dbReference>
<feature type="transmembrane region" description="Helical" evidence="1">
    <location>
        <begin position="261"/>
        <end position="279"/>
    </location>
</feature>
<organism evidence="2 3">
    <name type="scientific">Oceanispirochaeta crateris</name>
    <dbReference type="NCBI Taxonomy" id="2518645"/>
    <lineage>
        <taxon>Bacteria</taxon>
        <taxon>Pseudomonadati</taxon>
        <taxon>Spirochaetota</taxon>
        <taxon>Spirochaetia</taxon>
        <taxon>Spirochaetales</taxon>
        <taxon>Spirochaetaceae</taxon>
        <taxon>Oceanispirochaeta</taxon>
    </lineage>
</organism>
<dbReference type="InterPro" id="IPR036259">
    <property type="entry name" value="MFS_trans_sf"/>
</dbReference>
<dbReference type="OrthoDB" id="366622at2"/>